<feature type="chain" id="PRO_5046228819" description="DUF3558 domain-containing protein" evidence="1">
    <location>
        <begin position="34"/>
        <end position="212"/>
    </location>
</feature>
<dbReference type="EMBL" id="JAGIOO010000001">
    <property type="protein sequence ID" value="MBP2471624.1"/>
    <property type="molecule type" value="Genomic_DNA"/>
</dbReference>
<evidence type="ECO:0000313" key="2">
    <source>
        <dbReference type="EMBL" id="MBP2471624.1"/>
    </source>
</evidence>
<keyword evidence="3" id="KW-1185">Reference proteome</keyword>
<gene>
    <name evidence="2" type="ORF">JOF53_000496</name>
</gene>
<comment type="caution">
    <text evidence="2">The sequence shown here is derived from an EMBL/GenBank/DDBJ whole genome shotgun (WGS) entry which is preliminary data.</text>
</comment>
<evidence type="ECO:0000256" key="1">
    <source>
        <dbReference type="SAM" id="SignalP"/>
    </source>
</evidence>
<organism evidence="2 3">
    <name type="scientific">Crossiella equi</name>
    <dbReference type="NCBI Taxonomy" id="130796"/>
    <lineage>
        <taxon>Bacteria</taxon>
        <taxon>Bacillati</taxon>
        <taxon>Actinomycetota</taxon>
        <taxon>Actinomycetes</taxon>
        <taxon>Pseudonocardiales</taxon>
        <taxon>Pseudonocardiaceae</taxon>
        <taxon>Crossiella</taxon>
    </lineage>
</organism>
<dbReference type="Proteomes" id="UP001519363">
    <property type="component" value="Unassembled WGS sequence"/>
</dbReference>
<evidence type="ECO:0008006" key="4">
    <source>
        <dbReference type="Google" id="ProtNLM"/>
    </source>
</evidence>
<name>A0ABS5A5Y3_9PSEU</name>
<dbReference type="RefSeq" id="WP_086787132.1">
    <property type="nucleotide sequence ID" value="NZ_JAGIOO010000001.1"/>
</dbReference>
<protein>
    <recommendedName>
        <fullName evidence="4">DUF3558 domain-containing protein</fullName>
    </recommendedName>
</protein>
<evidence type="ECO:0000313" key="3">
    <source>
        <dbReference type="Proteomes" id="UP001519363"/>
    </source>
</evidence>
<sequence>MNARHRYPRRHTAAASALAAAALVGGCGGPPVAGIPTPVVSTTAATTPPPEPVKYTFTDFPTCAEIRQRAPELAPPLTPQRGMSPGRFSQTCEYLTSKDFDGVPTVSFRVELYDNERDSFGFHSGAEQAKRGFFATPQPQAVPDTTLGFGSAAQWAHPGASNSCELKVLDENASLHLHYNAGTRDLPDPRSEECREPARVLARKLYAAIQPR</sequence>
<reference evidence="2 3" key="1">
    <citation type="submission" date="2021-03" db="EMBL/GenBank/DDBJ databases">
        <title>Sequencing the genomes of 1000 actinobacteria strains.</title>
        <authorList>
            <person name="Klenk H.-P."/>
        </authorList>
    </citation>
    <scope>NUCLEOTIDE SEQUENCE [LARGE SCALE GENOMIC DNA]</scope>
    <source>
        <strain evidence="2 3">DSM 44580</strain>
    </source>
</reference>
<accession>A0ABS5A5Y3</accession>
<feature type="signal peptide" evidence="1">
    <location>
        <begin position="1"/>
        <end position="33"/>
    </location>
</feature>
<keyword evidence="1" id="KW-0732">Signal</keyword>
<proteinExistence type="predicted"/>
<dbReference type="PROSITE" id="PS51257">
    <property type="entry name" value="PROKAR_LIPOPROTEIN"/>
    <property type="match status" value="1"/>
</dbReference>